<dbReference type="PANTHER" id="PTHR43065:SF46">
    <property type="entry name" value="C4-DICARBOXYLATE TRANSPORT SENSOR PROTEIN DCTB"/>
    <property type="match status" value="1"/>
</dbReference>
<feature type="domain" description="Response regulatory" evidence="11">
    <location>
        <begin position="5"/>
        <end position="119"/>
    </location>
</feature>
<feature type="modified residue" description="4-aspartylphosphate" evidence="9">
    <location>
        <position position="54"/>
    </location>
</feature>
<dbReference type="PRINTS" id="PR00344">
    <property type="entry name" value="BCTRLSENSOR"/>
</dbReference>
<dbReference type="PROSITE" id="PS50109">
    <property type="entry name" value="HIS_KIN"/>
    <property type="match status" value="1"/>
</dbReference>
<gene>
    <name evidence="14" type="ORF">GCM10007888_12580</name>
    <name evidence="13" type="ORF">MOX02_51570</name>
</gene>
<evidence type="ECO:0000313" key="14">
    <source>
        <dbReference type="EMBL" id="GLS62877.1"/>
    </source>
</evidence>
<dbReference type="SMART" id="SM00388">
    <property type="entry name" value="HisKA"/>
    <property type="match status" value="1"/>
</dbReference>
<dbReference type="EMBL" id="BSPK01000018">
    <property type="protein sequence ID" value="GLS62877.1"/>
    <property type="molecule type" value="Genomic_DNA"/>
</dbReference>
<dbReference type="SUPFAM" id="SSF55785">
    <property type="entry name" value="PYP-like sensor domain (PAS domain)"/>
    <property type="match status" value="1"/>
</dbReference>
<dbReference type="GO" id="GO:0000155">
    <property type="term" value="F:phosphorelay sensor kinase activity"/>
    <property type="evidence" value="ECO:0007669"/>
    <property type="project" value="InterPro"/>
</dbReference>
<reference evidence="14" key="1">
    <citation type="journal article" date="2014" name="Int. J. Syst. Evol. Microbiol.">
        <title>Complete genome of a new Firmicutes species belonging to the dominant human colonic microbiota ('Ruminococcus bicirculans') reveals two chromosomes and a selective capacity to utilize plant glucans.</title>
        <authorList>
            <consortium name="NISC Comparative Sequencing Program"/>
            <person name="Wegmann U."/>
            <person name="Louis P."/>
            <person name="Goesmann A."/>
            <person name="Henrissat B."/>
            <person name="Duncan S.H."/>
            <person name="Flint H.J."/>
        </authorList>
    </citation>
    <scope>NUCLEOTIDE SEQUENCE</scope>
    <source>
        <strain evidence="14">NBRC 107715</strain>
    </source>
</reference>
<dbReference type="Gene3D" id="1.10.287.130">
    <property type="match status" value="1"/>
</dbReference>
<dbReference type="Proteomes" id="UP001156856">
    <property type="component" value="Unassembled WGS sequence"/>
</dbReference>
<dbReference type="Pfam" id="PF00072">
    <property type="entry name" value="Response_reg"/>
    <property type="match status" value="2"/>
</dbReference>
<evidence type="ECO:0000256" key="6">
    <source>
        <dbReference type="ARBA" id="ARBA00022777"/>
    </source>
</evidence>
<dbReference type="InterPro" id="IPR036890">
    <property type="entry name" value="HATPase_C_sf"/>
</dbReference>
<comment type="caution">
    <text evidence="13">The sequence shown here is derived from an EMBL/GenBank/DDBJ whole genome shotgun (WGS) entry which is preliminary data.</text>
</comment>
<feature type="modified residue" description="4-aspartylphosphate" evidence="9">
    <location>
        <position position="555"/>
    </location>
</feature>
<name>A0A512JB68_9HYPH</name>
<dbReference type="InterPro" id="IPR000014">
    <property type="entry name" value="PAS"/>
</dbReference>
<evidence type="ECO:0000259" key="10">
    <source>
        <dbReference type="PROSITE" id="PS50109"/>
    </source>
</evidence>
<dbReference type="Pfam" id="PF02518">
    <property type="entry name" value="HATPase_c"/>
    <property type="match status" value="1"/>
</dbReference>
<evidence type="ECO:0000256" key="4">
    <source>
        <dbReference type="ARBA" id="ARBA00022679"/>
    </source>
</evidence>
<feature type="domain" description="Histidine kinase" evidence="10">
    <location>
        <begin position="267"/>
        <end position="485"/>
    </location>
</feature>
<keyword evidence="8" id="KW-0902">Two-component regulatory system</keyword>
<reference evidence="16" key="2">
    <citation type="journal article" date="2019" name="Int. J. Syst. Evol. Microbiol.">
        <title>The Global Catalogue of Microorganisms (GCM) 10K type strain sequencing project: providing services to taxonomists for standard genome sequencing and annotation.</title>
        <authorList>
            <consortium name="The Broad Institute Genomics Platform"/>
            <consortium name="The Broad Institute Genome Sequencing Center for Infectious Disease"/>
            <person name="Wu L."/>
            <person name="Ma J."/>
        </authorList>
    </citation>
    <scope>NUCLEOTIDE SEQUENCE [LARGE SCALE GENOMIC DNA]</scope>
    <source>
        <strain evidence="16">NBRC 107715</strain>
    </source>
</reference>
<dbReference type="InterPro" id="IPR001789">
    <property type="entry name" value="Sig_transdc_resp-reg_receiver"/>
</dbReference>
<evidence type="ECO:0000256" key="7">
    <source>
        <dbReference type="ARBA" id="ARBA00022840"/>
    </source>
</evidence>
<evidence type="ECO:0000313" key="15">
    <source>
        <dbReference type="Proteomes" id="UP000321960"/>
    </source>
</evidence>
<dbReference type="CDD" id="cd00082">
    <property type="entry name" value="HisKA"/>
    <property type="match status" value="1"/>
</dbReference>
<dbReference type="OrthoDB" id="9796100at2"/>
<dbReference type="PROSITE" id="PS50113">
    <property type="entry name" value="PAC"/>
    <property type="match status" value="1"/>
</dbReference>
<dbReference type="CDD" id="cd17569">
    <property type="entry name" value="REC_HupR-like"/>
    <property type="match status" value="1"/>
</dbReference>
<proteinExistence type="predicted"/>
<evidence type="ECO:0000259" key="12">
    <source>
        <dbReference type="PROSITE" id="PS50113"/>
    </source>
</evidence>
<dbReference type="SUPFAM" id="SSF47384">
    <property type="entry name" value="Homodimeric domain of signal transducing histidine kinase"/>
    <property type="match status" value="1"/>
</dbReference>
<keyword evidence="7" id="KW-0067">ATP-binding</keyword>
<dbReference type="Gene3D" id="3.40.50.2300">
    <property type="match status" value="2"/>
</dbReference>
<reference evidence="13 15" key="3">
    <citation type="submission" date="2019-07" db="EMBL/GenBank/DDBJ databases">
        <title>Whole genome shotgun sequence of Methylobacterium oxalidis NBRC 107715.</title>
        <authorList>
            <person name="Hosoyama A."/>
            <person name="Uohara A."/>
            <person name="Ohji S."/>
            <person name="Ichikawa N."/>
        </authorList>
    </citation>
    <scope>NUCLEOTIDE SEQUENCE [LARGE SCALE GENOMIC DNA]</scope>
    <source>
        <strain evidence="13 15">NBRC 107715</strain>
    </source>
</reference>
<protein>
    <recommendedName>
        <fullName evidence="2">histidine kinase</fullName>
        <ecNumber evidence="2">2.7.13.3</ecNumber>
    </recommendedName>
</protein>
<evidence type="ECO:0000259" key="11">
    <source>
        <dbReference type="PROSITE" id="PS50110"/>
    </source>
</evidence>
<dbReference type="InterPro" id="IPR003594">
    <property type="entry name" value="HATPase_dom"/>
</dbReference>
<dbReference type="InterPro" id="IPR011006">
    <property type="entry name" value="CheY-like_superfamily"/>
</dbReference>
<organism evidence="13 15">
    <name type="scientific">Methylobacterium oxalidis</name>
    <dbReference type="NCBI Taxonomy" id="944322"/>
    <lineage>
        <taxon>Bacteria</taxon>
        <taxon>Pseudomonadati</taxon>
        <taxon>Pseudomonadota</taxon>
        <taxon>Alphaproteobacteria</taxon>
        <taxon>Hyphomicrobiales</taxon>
        <taxon>Methylobacteriaceae</taxon>
        <taxon>Methylobacterium</taxon>
    </lineage>
</organism>
<dbReference type="Pfam" id="PF00512">
    <property type="entry name" value="HisKA"/>
    <property type="match status" value="1"/>
</dbReference>
<dbReference type="SUPFAM" id="SSF55874">
    <property type="entry name" value="ATPase domain of HSP90 chaperone/DNA topoisomerase II/histidine kinase"/>
    <property type="match status" value="1"/>
</dbReference>
<reference evidence="14" key="4">
    <citation type="submission" date="2023-01" db="EMBL/GenBank/DDBJ databases">
        <title>Draft genome sequence of Methylobacterium oxalidis strain NBRC 107715.</title>
        <authorList>
            <person name="Sun Q."/>
            <person name="Mori K."/>
        </authorList>
    </citation>
    <scope>NUCLEOTIDE SEQUENCE</scope>
    <source>
        <strain evidence="14">NBRC 107715</strain>
    </source>
</reference>
<evidence type="ECO:0000313" key="16">
    <source>
        <dbReference type="Proteomes" id="UP001156856"/>
    </source>
</evidence>
<dbReference type="InterPro" id="IPR003661">
    <property type="entry name" value="HisK_dim/P_dom"/>
</dbReference>
<evidence type="ECO:0000256" key="1">
    <source>
        <dbReference type="ARBA" id="ARBA00000085"/>
    </source>
</evidence>
<dbReference type="SMART" id="SM00448">
    <property type="entry name" value="REC"/>
    <property type="match status" value="2"/>
</dbReference>
<dbReference type="SMART" id="SM00387">
    <property type="entry name" value="HATPase_c"/>
    <property type="match status" value="1"/>
</dbReference>
<dbReference type="EC" id="2.7.13.3" evidence="2"/>
<keyword evidence="16" id="KW-1185">Reference proteome</keyword>
<dbReference type="InterPro" id="IPR036097">
    <property type="entry name" value="HisK_dim/P_sf"/>
</dbReference>
<dbReference type="Gene3D" id="3.30.565.10">
    <property type="entry name" value="Histidine kinase-like ATPase, C-terminal domain"/>
    <property type="match status" value="1"/>
</dbReference>
<feature type="domain" description="PAC" evidence="12">
    <location>
        <begin position="201"/>
        <end position="254"/>
    </location>
</feature>
<dbReference type="InterPro" id="IPR004358">
    <property type="entry name" value="Sig_transdc_His_kin-like_C"/>
</dbReference>
<dbReference type="InterPro" id="IPR013656">
    <property type="entry name" value="PAS_4"/>
</dbReference>
<dbReference type="Pfam" id="PF08448">
    <property type="entry name" value="PAS_4"/>
    <property type="match status" value="1"/>
</dbReference>
<dbReference type="RefSeq" id="WP_147028607.1">
    <property type="nucleotide sequence ID" value="NZ_BJZU01000137.1"/>
</dbReference>
<evidence type="ECO:0000256" key="5">
    <source>
        <dbReference type="ARBA" id="ARBA00022741"/>
    </source>
</evidence>
<keyword evidence="6" id="KW-0418">Kinase</keyword>
<dbReference type="EMBL" id="BJZU01000137">
    <property type="protein sequence ID" value="GEP07119.1"/>
    <property type="molecule type" value="Genomic_DNA"/>
</dbReference>
<dbReference type="InterPro" id="IPR005467">
    <property type="entry name" value="His_kinase_dom"/>
</dbReference>
<evidence type="ECO:0000256" key="2">
    <source>
        <dbReference type="ARBA" id="ARBA00012438"/>
    </source>
</evidence>
<evidence type="ECO:0000313" key="13">
    <source>
        <dbReference type="EMBL" id="GEP07119.1"/>
    </source>
</evidence>
<dbReference type="PANTHER" id="PTHR43065">
    <property type="entry name" value="SENSOR HISTIDINE KINASE"/>
    <property type="match status" value="1"/>
</dbReference>
<keyword evidence="3 9" id="KW-0597">Phosphoprotein</keyword>
<evidence type="ECO:0000256" key="3">
    <source>
        <dbReference type="ARBA" id="ARBA00022553"/>
    </source>
</evidence>
<dbReference type="PROSITE" id="PS50110">
    <property type="entry name" value="RESPONSE_REGULATORY"/>
    <property type="match status" value="2"/>
</dbReference>
<sequence>MTRGTILAVDDEPDILIALEDLFEDTYRVVSTTKPAEALALLAKDPDIAVILSDQRMPGMTGDAMLSEARSFHEAQAILLTGYADINAVIAALNRGGITGYVTKPWDAALLRHTVGNAFERYRLGRELATERALLRGLLEHSEDAISFKDAGARFVRLNARKAALLGTDATGCLGRTEADLTGERGAAAERADAAAIASGEAAESLASEGPAGAERWSQVTRVPIRGPAGEIAHLATIERDVTEQKSLEARLRQSDKMQALGTLAGGIAHDFNNLLTAILGSLELAGPKVGDQPRVRRLIDNATQAAQRGASLTKRLLSFSRSHDLEARSTDVNALIAGMDALLGRSLGGLVTVTTRLRPDLPAALVDPDQLELAILNLCINARDAMPEGGAITIATDLVDITDDPELASGSYLAVSVADTGTGIQPEILQRVCEPFFTTKAVGQGTGLGLAMVFGLAQQSQGRLRIDSAVGRGTLVELVLPRAEGAATAEAAPRHESPVAARPARILVVDDDEEVRHVTASFLSDFGYRETEAPDGAVALSLLEESRFDLIVADLAMPGMTGADLAATVRGRWPDVPVLILTGHAEAMQIPDDVPVLKKPFGSAELAARVSALLKPVEG</sequence>
<dbReference type="InterPro" id="IPR000700">
    <property type="entry name" value="PAS-assoc_C"/>
</dbReference>
<keyword evidence="5" id="KW-0547">Nucleotide-binding</keyword>
<dbReference type="Proteomes" id="UP000321960">
    <property type="component" value="Unassembled WGS sequence"/>
</dbReference>
<dbReference type="Gene3D" id="3.30.450.20">
    <property type="entry name" value="PAS domain"/>
    <property type="match status" value="1"/>
</dbReference>
<evidence type="ECO:0000256" key="8">
    <source>
        <dbReference type="ARBA" id="ARBA00023012"/>
    </source>
</evidence>
<comment type="catalytic activity">
    <reaction evidence="1">
        <text>ATP + protein L-histidine = ADP + protein N-phospho-L-histidine.</text>
        <dbReference type="EC" id="2.7.13.3"/>
    </reaction>
</comment>
<evidence type="ECO:0000256" key="9">
    <source>
        <dbReference type="PROSITE-ProRule" id="PRU00169"/>
    </source>
</evidence>
<dbReference type="SUPFAM" id="SSF52172">
    <property type="entry name" value="CheY-like"/>
    <property type="match status" value="2"/>
</dbReference>
<feature type="domain" description="Response regulatory" evidence="11">
    <location>
        <begin position="506"/>
        <end position="615"/>
    </location>
</feature>
<dbReference type="InterPro" id="IPR035965">
    <property type="entry name" value="PAS-like_dom_sf"/>
</dbReference>
<accession>A0A512JB68</accession>
<dbReference type="AlphaFoldDB" id="A0A512JB68"/>
<keyword evidence="4" id="KW-0808">Transferase</keyword>
<dbReference type="NCBIfam" id="TIGR00229">
    <property type="entry name" value="sensory_box"/>
    <property type="match status" value="1"/>
</dbReference>
<dbReference type="GO" id="GO:0005524">
    <property type="term" value="F:ATP binding"/>
    <property type="evidence" value="ECO:0007669"/>
    <property type="project" value="UniProtKB-KW"/>
</dbReference>